<sequence length="326" mass="36494">MSAEPAAKRPRAKKTTSSSPSASETKAPNPESSSADSKQRPEIVSIRPSISKKKTDLEEKVSSPESTPRAVSPAENITIGNRLHPIPPPSERMQYRAIGLVLGRYQPISEEEFNRGKLITPDGTEIDAVLLGQVMNLMKKYLDLNEEYLWVVYPRTRDEKPNTFLHLQIVGVWEPDLLQQSPPKQPQSLDHPVDTKDGYFSIRGEIVFYAQDQTFVVVKIQQAPRRRNDKPRSFKIKVYGSLEMKSPGFFWDLQVQREEGRLVITEAHTVGVLPPRKVKSSKRPARPSSGRPTRPGGGSPRPAPAGERRAMPTRPVRRSLPNPPSS</sequence>
<accession>A0ABT6EX12</accession>
<feature type="compositionally biased region" description="Low complexity" evidence="1">
    <location>
        <begin position="15"/>
        <end position="28"/>
    </location>
</feature>
<dbReference type="EMBL" id="JAKKUT010000002">
    <property type="protein sequence ID" value="MDG2990311.1"/>
    <property type="molecule type" value="Genomic_DNA"/>
</dbReference>
<reference evidence="2" key="1">
    <citation type="journal article" date="2022" name="Genome Biol. Evol.">
        <title>A New Gene Family Diagnostic for Intracellular Biomineralization of Amorphous Ca Carbonates by Cyanobacteria.</title>
        <authorList>
            <person name="Benzerara K."/>
            <person name="Duprat E."/>
            <person name="Bitard-Feildel T."/>
            <person name="Caumes G."/>
            <person name="Cassier-Chauvat C."/>
            <person name="Chauvat F."/>
            <person name="Dezi M."/>
            <person name="Diop S.I."/>
            <person name="Gaschignard G."/>
            <person name="Gorgen S."/>
            <person name="Gugger M."/>
            <person name="Lopez-Garcia P."/>
            <person name="Millet M."/>
            <person name="Skouri-Panet F."/>
            <person name="Moreira D."/>
            <person name="Callebaut I."/>
        </authorList>
    </citation>
    <scope>NUCLEOTIDE SEQUENCE</scope>
    <source>
        <strain evidence="2">G9</strain>
    </source>
</reference>
<comment type="caution">
    <text evidence="2">The sequence shown here is derived from an EMBL/GenBank/DDBJ whole genome shotgun (WGS) entry which is preliminary data.</text>
</comment>
<feature type="compositionally biased region" description="Basic and acidic residues" evidence="1">
    <location>
        <begin position="53"/>
        <end position="62"/>
    </location>
</feature>
<protein>
    <submittedName>
        <fullName evidence="2">Uncharacterized protein</fullName>
    </submittedName>
</protein>
<dbReference type="Proteomes" id="UP001154265">
    <property type="component" value="Unassembled WGS sequence"/>
</dbReference>
<dbReference type="RefSeq" id="WP_277866224.1">
    <property type="nucleotide sequence ID" value="NZ_JAKKUT010000002.1"/>
</dbReference>
<proteinExistence type="predicted"/>
<name>A0ABT6EX12_9SYNE</name>
<feature type="region of interest" description="Disordered" evidence="1">
    <location>
        <begin position="1"/>
        <end position="90"/>
    </location>
</feature>
<organism evidence="2 3">
    <name type="scientific">Candidatus Synechococcus calcipolaris G9</name>
    <dbReference type="NCBI Taxonomy" id="1497997"/>
    <lineage>
        <taxon>Bacteria</taxon>
        <taxon>Bacillati</taxon>
        <taxon>Cyanobacteriota</taxon>
        <taxon>Cyanophyceae</taxon>
        <taxon>Synechococcales</taxon>
        <taxon>Synechococcaceae</taxon>
        <taxon>Synechococcus</taxon>
    </lineage>
</organism>
<evidence type="ECO:0000313" key="3">
    <source>
        <dbReference type="Proteomes" id="UP001154265"/>
    </source>
</evidence>
<gene>
    <name evidence="2" type="ORF">L3556_05080</name>
</gene>
<keyword evidence="3" id="KW-1185">Reference proteome</keyword>
<feature type="compositionally biased region" description="Basic residues" evidence="1">
    <location>
        <begin position="276"/>
        <end position="285"/>
    </location>
</feature>
<evidence type="ECO:0000313" key="2">
    <source>
        <dbReference type="EMBL" id="MDG2990311.1"/>
    </source>
</evidence>
<evidence type="ECO:0000256" key="1">
    <source>
        <dbReference type="SAM" id="MobiDB-lite"/>
    </source>
</evidence>
<reference evidence="2" key="2">
    <citation type="submission" date="2022-01" db="EMBL/GenBank/DDBJ databases">
        <authorList>
            <person name="Zivanovic Y."/>
            <person name="Moreira D."/>
            <person name="Lopez-Garcia P."/>
        </authorList>
    </citation>
    <scope>NUCLEOTIDE SEQUENCE</scope>
    <source>
        <strain evidence="2">G9</strain>
    </source>
</reference>
<feature type="region of interest" description="Disordered" evidence="1">
    <location>
        <begin position="273"/>
        <end position="326"/>
    </location>
</feature>